<organism evidence="2 3">
    <name type="scientific">Thalassospira mesophila</name>
    <dbReference type="NCBI Taxonomy" id="1293891"/>
    <lineage>
        <taxon>Bacteria</taxon>
        <taxon>Pseudomonadati</taxon>
        <taxon>Pseudomonadota</taxon>
        <taxon>Alphaproteobacteria</taxon>
        <taxon>Rhodospirillales</taxon>
        <taxon>Thalassospiraceae</taxon>
        <taxon>Thalassospira</taxon>
    </lineage>
</organism>
<dbReference type="EMBL" id="JFKA01000010">
    <property type="protein sequence ID" value="OSQ36584.1"/>
    <property type="molecule type" value="Genomic_DNA"/>
</dbReference>
<dbReference type="InterPro" id="IPR032710">
    <property type="entry name" value="NTF2-like_dom_sf"/>
</dbReference>
<dbReference type="Proteomes" id="UP000193391">
    <property type="component" value="Unassembled WGS sequence"/>
</dbReference>
<dbReference type="RefSeq" id="WP_085584972.1">
    <property type="nucleotide sequence ID" value="NZ_JFKA01000010.1"/>
</dbReference>
<dbReference type="Pfam" id="PF12680">
    <property type="entry name" value="SnoaL_2"/>
    <property type="match status" value="1"/>
</dbReference>
<sequence>MSIALPAAVAGFYDHCTARNFAGVAACFSQDAHVYDEKQNIDGHAAIEKWIRHAIGSTDAVHAVTSAAVLPDHSAADTSPATITNGQLRVTADVSGNFKGSPVSLTYLFTLQAGKITALEIG</sequence>
<dbReference type="Gene3D" id="3.10.450.50">
    <property type="match status" value="1"/>
</dbReference>
<evidence type="ECO:0000259" key="1">
    <source>
        <dbReference type="Pfam" id="PF12680"/>
    </source>
</evidence>
<reference evidence="2 3" key="1">
    <citation type="submission" date="2014-03" db="EMBL/GenBank/DDBJ databases">
        <title>The draft genome sequence of Thalassospira mesophila JCM 18969.</title>
        <authorList>
            <person name="Lai Q."/>
            <person name="Shao Z."/>
        </authorList>
    </citation>
    <scope>NUCLEOTIDE SEQUENCE [LARGE SCALE GENOMIC DNA]</scope>
    <source>
        <strain evidence="2 3">JCM 18969</strain>
    </source>
</reference>
<evidence type="ECO:0000313" key="2">
    <source>
        <dbReference type="EMBL" id="OSQ36584.1"/>
    </source>
</evidence>
<evidence type="ECO:0000313" key="3">
    <source>
        <dbReference type="Proteomes" id="UP000193391"/>
    </source>
</evidence>
<dbReference type="AlphaFoldDB" id="A0A1Y2KXC2"/>
<feature type="domain" description="SnoaL-like" evidence="1">
    <location>
        <begin position="9"/>
        <end position="118"/>
    </location>
</feature>
<accession>A0A1Y2KXC2</accession>
<dbReference type="OrthoDB" id="8684708at2"/>
<protein>
    <recommendedName>
        <fullName evidence="1">SnoaL-like domain-containing protein</fullName>
    </recommendedName>
</protein>
<proteinExistence type="predicted"/>
<gene>
    <name evidence="2" type="ORF">TMES_17560</name>
</gene>
<name>A0A1Y2KXC2_9PROT</name>
<dbReference type="InterPro" id="IPR037401">
    <property type="entry name" value="SnoaL-like"/>
</dbReference>
<keyword evidence="3" id="KW-1185">Reference proteome</keyword>
<dbReference type="SUPFAM" id="SSF54427">
    <property type="entry name" value="NTF2-like"/>
    <property type="match status" value="1"/>
</dbReference>
<comment type="caution">
    <text evidence="2">The sequence shown here is derived from an EMBL/GenBank/DDBJ whole genome shotgun (WGS) entry which is preliminary data.</text>
</comment>